<proteinExistence type="predicted"/>
<reference evidence="4" key="1">
    <citation type="submission" date="2016-06" db="EMBL/GenBank/DDBJ databases">
        <authorList>
            <person name="Rodrigo-Torres L."/>
            <person name="Arahal D.R."/>
        </authorList>
    </citation>
    <scope>NUCLEOTIDE SEQUENCE [LARGE SCALE GENOMIC DNA]</scope>
    <source>
        <strain evidence="4">CECT 7224</strain>
    </source>
</reference>
<evidence type="ECO:0000313" key="3">
    <source>
        <dbReference type="EMBL" id="SBT11310.1"/>
    </source>
</evidence>
<protein>
    <recommendedName>
        <fullName evidence="2">ExoP galactose-binding-like domain-containing protein</fullName>
    </recommendedName>
</protein>
<evidence type="ECO:0000256" key="1">
    <source>
        <dbReference type="SAM" id="SignalP"/>
    </source>
</evidence>
<feature type="chain" id="PRO_5008676361" description="ExoP galactose-binding-like domain-containing protein" evidence="1">
    <location>
        <begin position="20"/>
        <end position="469"/>
    </location>
</feature>
<dbReference type="Gene3D" id="2.60.120.430">
    <property type="entry name" value="Galactose-binding lectin"/>
    <property type="match status" value="1"/>
</dbReference>
<dbReference type="InterPro" id="IPR041443">
    <property type="entry name" value="Exop_C"/>
</dbReference>
<dbReference type="Proteomes" id="UP000092819">
    <property type="component" value="Unassembled WGS sequence"/>
</dbReference>
<feature type="domain" description="ExoP galactose-binding-like" evidence="2">
    <location>
        <begin position="150"/>
        <end position="224"/>
    </location>
</feature>
<evidence type="ECO:0000259" key="2">
    <source>
        <dbReference type="Pfam" id="PF18559"/>
    </source>
</evidence>
<evidence type="ECO:0000313" key="4">
    <source>
        <dbReference type="Proteomes" id="UP000092819"/>
    </source>
</evidence>
<keyword evidence="1" id="KW-0732">Signal</keyword>
<feature type="signal peptide" evidence="1">
    <location>
        <begin position="1"/>
        <end position="19"/>
    </location>
</feature>
<accession>A0A1C3J894</accession>
<dbReference type="PROSITE" id="PS51257">
    <property type="entry name" value="PROKAR_LIPOPROTEIN"/>
    <property type="match status" value="1"/>
</dbReference>
<gene>
    <name evidence="3" type="ORF">VCE7224_00026</name>
</gene>
<dbReference type="AlphaFoldDB" id="A0A1C3J894"/>
<dbReference type="RefSeq" id="WP_065675146.1">
    <property type="nucleotide sequence ID" value="NZ_AP025463.1"/>
</dbReference>
<sequence>MKFRKLTLAVMVSSAFVLTGCLDDTYDYGNGSGGGGGIDNKLSWGVHLYKSDKPDHYKETPYAIEVEDRTGHSVVFDGNVIDLENVSIVSDDFPNFAPMSVKISEEQAKLTFVADKGYDLGITYNGNGSEEHLKRGVLRFMLKPEAPVGVNTDTSTTTLLTMSDGSNIASVDISSSVAALKGSEAQLVTVPLHCFEDAGIDLANVETAMSLDIDGAINYEISDVFMTANALPTAWAVQDIQACTNSSQVETADRSVLRSMLKGQSAEGWATRLISNNGALGYGQPGGWDDSLPQFAEIIATGDNYKPANKTFFPHIVSLEEIPTVDLAQYIETGALEFLLFMSGAGSVPGHDNYEIQFKFDATTPEGSDGGIESASVGIDMSDETKGATVWKISIPMRDLFAKTNNDGVDIGVRLNAVQNINKLTSWVASLNPDDGHNFEGFRYGLADVAIVKEPTQSELKTIYTPPAQ</sequence>
<name>A0A1C3J894_9VIBR</name>
<keyword evidence="4" id="KW-1185">Reference proteome</keyword>
<organism evidence="3 4">
    <name type="scientific">Vibrio celticus</name>
    <dbReference type="NCBI Taxonomy" id="446372"/>
    <lineage>
        <taxon>Bacteria</taxon>
        <taxon>Pseudomonadati</taxon>
        <taxon>Pseudomonadota</taxon>
        <taxon>Gammaproteobacteria</taxon>
        <taxon>Vibrionales</taxon>
        <taxon>Vibrionaceae</taxon>
        <taxon>Vibrio</taxon>
    </lineage>
</organism>
<dbReference type="EMBL" id="FLQZ01000001">
    <property type="protein sequence ID" value="SBT11310.1"/>
    <property type="molecule type" value="Genomic_DNA"/>
</dbReference>
<dbReference type="Pfam" id="PF18559">
    <property type="entry name" value="Exop_C"/>
    <property type="match status" value="1"/>
</dbReference>